<comment type="caution">
    <text evidence="2">The sequence shown here is derived from an EMBL/GenBank/DDBJ whole genome shotgun (WGS) entry which is preliminary data.</text>
</comment>
<proteinExistence type="predicted"/>
<dbReference type="PANTHER" id="PTHR14859">
    <property type="entry name" value="CALCOFLUOR WHITE HYPERSENSITIVE PROTEIN PRECURSOR"/>
    <property type="match status" value="1"/>
</dbReference>
<sequence length="270" mass="30383">MKILTLNTHSWVDEQKARQIPVLAAEIAQGDYNIIALQEVNQSKEATQAYLDGFYCPTATDAPVKADNFALKLVEALQVLDKEYYWSWSFCHYGYEPYEEGVALLSKEPMIAKEFVVTDTGNYEADHARRILVGLTESSGQLIQVVSGHFDWWQEHFAQEWQRTLKDVGQAYPLIVAGDFNEPAEGPGYHLIMDSSDLVDAFVVATTRIGEFTVPGAIAGWEKDATPKRVDYVFADPTFAVQRYEVVFDGQRTPQISDHYGVSVELTLDN</sequence>
<accession>A0AAW8TXA3</accession>
<dbReference type="AlphaFoldDB" id="A0AAW8TXA3"/>
<evidence type="ECO:0000313" key="3">
    <source>
        <dbReference type="Proteomes" id="UP001256711"/>
    </source>
</evidence>
<dbReference type="InterPro" id="IPR051916">
    <property type="entry name" value="GPI-anchor_lipid_remodeler"/>
</dbReference>
<protein>
    <submittedName>
        <fullName evidence="2">Endonuclease/exonuclease/phosphatase family protein</fullName>
    </submittedName>
</protein>
<evidence type="ECO:0000313" key="2">
    <source>
        <dbReference type="EMBL" id="MDT2809629.1"/>
    </source>
</evidence>
<gene>
    <name evidence="2" type="ORF">P7H43_03965</name>
</gene>
<dbReference type="EMBL" id="JARQBJ010000002">
    <property type="protein sequence ID" value="MDT2809629.1"/>
    <property type="molecule type" value="Genomic_DNA"/>
</dbReference>
<evidence type="ECO:0000259" key="1">
    <source>
        <dbReference type="Pfam" id="PF03372"/>
    </source>
</evidence>
<dbReference type="Proteomes" id="UP001256711">
    <property type="component" value="Unassembled WGS sequence"/>
</dbReference>
<dbReference type="CDD" id="cd09079">
    <property type="entry name" value="RgfB-like"/>
    <property type="match status" value="1"/>
</dbReference>
<keyword evidence="2" id="KW-0540">Nuclease</keyword>
<dbReference type="Pfam" id="PF03372">
    <property type="entry name" value="Exo_endo_phos"/>
    <property type="match status" value="1"/>
</dbReference>
<dbReference type="SUPFAM" id="SSF56219">
    <property type="entry name" value="DNase I-like"/>
    <property type="match status" value="1"/>
</dbReference>
<name>A0AAW8TXA3_9ENTE</name>
<reference evidence="2" key="1">
    <citation type="submission" date="2023-03" db="EMBL/GenBank/DDBJ databases">
        <authorList>
            <person name="Shen W."/>
            <person name="Cai J."/>
        </authorList>
    </citation>
    <scope>NUCLEOTIDE SEQUENCE</scope>
    <source>
        <strain evidence="2">B226-2</strain>
    </source>
</reference>
<feature type="domain" description="Endonuclease/exonuclease/phosphatase" evidence="1">
    <location>
        <begin position="23"/>
        <end position="259"/>
    </location>
</feature>
<organism evidence="2 3">
    <name type="scientific">Enterococcus asini</name>
    <dbReference type="NCBI Taxonomy" id="57732"/>
    <lineage>
        <taxon>Bacteria</taxon>
        <taxon>Bacillati</taxon>
        <taxon>Bacillota</taxon>
        <taxon>Bacilli</taxon>
        <taxon>Lactobacillales</taxon>
        <taxon>Enterococcaceae</taxon>
        <taxon>Enterococcus</taxon>
    </lineage>
</organism>
<dbReference type="Gene3D" id="3.60.10.10">
    <property type="entry name" value="Endonuclease/exonuclease/phosphatase"/>
    <property type="match status" value="1"/>
</dbReference>
<dbReference type="GO" id="GO:0006506">
    <property type="term" value="P:GPI anchor biosynthetic process"/>
    <property type="evidence" value="ECO:0007669"/>
    <property type="project" value="TreeGrafter"/>
</dbReference>
<dbReference type="InterPro" id="IPR036691">
    <property type="entry name" value="Endo/exonu/phosph_ase_sf"/>
</dbReference>
<keyword evidence="2" id="KW-0255">Endonuclease</keyword>
<dbReference type="GO" id="GO:0016020">
    <property type="term" value="C:membrane"/>
    <property type="evidence" value="ECO:0007669"/>
    <property type="project" value="GOC"/>
</dbReference>
<keyword evidence="2" id="KW-0378">Hydrolase</keyword>
<dbReference type="InterPro" id="IPR005135">
    <property type="entry name" value="Endo/exonuclease/phosphatase"/>
</dbReference>
<dbReference type="GO" id="GO:0004519">
    <property type="term" value="F:endonuclease activity"/>
    <property type="evidence" value="ECO:0007669"/>
    <property type="project" value="UniProtKB-KW"/>
</dbReference>
<dbReference type="PANTHER" id="PTHR14859:SF1">
    <property type="entry name" value="PGAP2-INTERACTING PROTEIN"/>
    <property type="match status" value="1"/>
</dbReference>
<dbReference type="RefSeq" id="WP_311835089.1">
    <property type="nucleotide sequence ID" value="NZ_JARQBJ010000002.1"/>
</dbReference>